<protein>
    <submittedName>
        <fullName evidence="2">Uncharacterized protein LOC105134973</fullName>
    </submittedName>
</protein>
<accession>A0A2P2JVL1</accession>
<sequence length="88" mass="9940">MQLASKYQHHSRKPYKDQDMQDTVEENLGRSPPELQGVVHLDLFLLLLILWVVQTQTVLYVAPDVNGDLVPNRETQKSPQCIGLSAQG</sequence>
<feature type="region of interest" description="Disordered" evidence="1">
    <location>
        <begin position="1"/>
        <end position="31"/>
    </location>
</feature>
<evidence type="ECO:0000256" key="1">
    <source>
        <dbReference type="SAM" id="MobiDB-lite"/>
    </source>
</evidence>
<dbReference type="EMBL" id="GGEC01017022">
    <property type="protein sequence ID" value="MBW97505.1"/>
    <property type="molecule type" value="Transcribed_RNA"/>
</dbReference>
<dbReference type="AlphaFoldDB" id="A0A2P2JVL1"/>
<evidence type="ECO:0000313" key="2">
    <source>
        <dbReference type="EMBL" id="MBW97505.1"/>
    </source>
</evidence>
<reference evidence="2" key="1">
    <citation type="submission" date="2018-02" db="EMBL/GenBank/DDBJ databases">
        <title>Rhizophora mucronata_Transcriptome.</title>
        <authorList>
            <person name="Meera S.P."/>
            <person name="Sreeshan A."/>
            <person name="Augustine A."/>
        </authorList>
    </citation>
    <scope>NUCLEOTIDE SEQUENCE</scope>
    <source>
        <tissue evidence="2">Leaf</tissue>
    </source>
</reference>
<organism evidence="2">
    <name type="scientific">Rhizophora mucronata</name>
    <name type="common">Asiatic mangrove</name>
    <dbReference type="NCBI Taxonomy" id="61149"/>
    <lineage>
        <taxon>Eukaryota</taxon>
        <taxon>Viridiplantae</taxon>
        <taxon>Streptophyta</taxon>
        <taxon>Embryophyta</taxon>
        <taxon>Tracheophyta</taxon>
        <taxon>Spermatophyta</taxon>
        <taxon>Magnoliopsida</taxon>
        <taxon>eudicotyledons</taxon>
        <taxon>Gunneridae</taxon>
        <taxon>Pentapetalae</taxon>
        <taxon>rosids</taxon>
        <taxon>fabids</taxon>
        <taxon>Malpighiales</taxon>
        <taxon>Rhizophoraceae</taxon>
        <taxon>Rhizophora</taxon>
    </lineage>
</organism>
<name>A0A2P2JVL1_RHIMU</name>
<proteinExistence type="predicted"/>